<keyword evidence="2" id="KW-0436">Ligase</keyword>
<evidence type="ECO:0000256" key="4">
    <source>
        <dbReference type="ARBA" id="ARBA00022840"/>
    </source>
</evidence>
<sequence length="89" mass="10475">MDTLEDINLMRMLARFPEIIKEAGEKYNPQILARYSLELAWQFNNFYEKERVIGEEKNLAAARLELIKATQIIFKILFSVLGISLPRRM</sequence>
<proteinExistence type="predicted"/>
<dbReference type="InterPro" id="IPR001278">
    <property type="entry name" value="Arg-tRNA-ligase"/>
</dbReference>
<dbReference type="EC" id="6.1.1.19" evidence="1"/>
<dbReference type="GO" id="GO:0006420">
    <property type="term" value="P:arginyl-tRNA aminoacylation"/>
    <property type="evidence" value="ECO:0007669"/>
    <property type="project" value="InterPro"/>
</dbReference>
<dbReference type="PANTHER" id="PTHR11956">
    <property type="entry name" value="ARGINYL-TRNA SYNTHETASE"/>
    <property type="match status" value="1"/>
</dbReference>
<dbReference type="Proteomes" id="UP000231634">
    <property type="component" value="Unassembled WGS sequence"/>
</dbReference>
<accession>A0A2M7X6L3</accession>
<dbReference type="EMBL" id="PFWX01000009">
    <property type="protein sequence ID" value="PJA41813.1"/>
    <property type="molecule type" value="Genomic_DNA"/>
</dbReference>
<evidence type="ECO:0000256" key="1">
    <source>
        <dbReference type="ARBA" id="ARBA00012837"/>
    </source>
</evidence>
<protein>
    <recommendedName>
        <fullName evidence="1">arginine--tRNA ligase</fullName>
        <ecNumber evidence="1">6.1.1.19</ecNumber>
    </recommendedName>
</protein>
<keyword evidence="3" id="KW-0547">Nucleotide-binding</keyword>
<evidence type="ECO:0000313" key="8">
    <source>
        <dbReference type="Proteomes" id="UP000231634"/>
    </source>
</evidence>
<comment type="catalytic activity">
    <reaction evidence="5">
        <text>tRNA(Arg) + L-arginine + ATP = L-arginyl-tRNA(Arg) + AMP + diphosphate</text>
        <dbReference type="Rhea" id="RHEA:20301"/>
        <dbReference type="Rhea" id="RHEA-COMP:9658"/>
        <dbReference type="Rhea" id="RHEA-COMP:9673"/>
        <dbReference type="ChEBI" id="CHEBI:30616"/>
        <dbReference type="ChEBI" id="CHEBI:32682"/>
        <dbReference type="ChEBI" id="CHEBI:33019"/>
        <dbReference type="ChEBI" id="CHEBI:78442"/>
        <dbReference type="ChEBI" id="CHEBI:78513"/>
        <dbReference type="ChEBI" id="CHEBI:456215"/>
        <dbReference type="EC" id="6.1.1.19"/>
    </reaction>
</comment>
<organism evidence="7 8">
    <name type="scientific">Candidatus Wolfebacteria bacterium CG_4_9_14_3_um_filter_37_9</name>
    <dbReference type="NCBI Taxonomy" id="1975065"/>
    <lineage>
        <taxon>Bacteria</taxon>
        <taxon>Candidatus Wolfeibacteriota</taxon>
    </lineage>
</organism>
<reference evidence="8" key="1">
    <citation type="submission" date="2017-09" db="EMBL/GenBank/DDBJ databases">
        <title>Depth-based differentiation of microbial function through sediment-hosted aquifers and enrichment of novel symbionts in the deep terrestrial subsurface.</title>
        <authorList>
            <person name="Probst A.J."/>
            <person name="Ladd B."/>
            <person name="Jarett J.K."/>
            <person name="Geller-Mcgrath D.E."/>
            <person name="Sieber C.M.K."/>
            <person name="Emerson J.B."/>
            <person name="Anantharaman K."/>
            <person name="Thomas B.C."/>
            <person name="Malmstrom R."/>
            <person name="Stieglmeier M."/>
            <person name="Klingl A."/>
            <person name="Woyke T."/>
            <person name="Ryan C.M."/>
            <person name="Banfield J.F."/>
        </authorList>
    </citation>
    <scope>NUCLEOTIDE SEQUENCE [LARGE SCALE GENOMIC DNA]</scope>
</reference>
<evidence type="ECO:0000256" key="2">
    <source>
        <dbReference type="ARBA" id="ARBA00022598"/>
    </source>
</evidence>
<comment type="caution">
    <text evidence="7">The sequence shown here is derived from an EMBL/GenBank/DDBJ whole genome shotgun (WGS) entry which is preliminary data.</text>
</comment>
<dbReference type="Pfam" id="PF05746">
    <property type="entry name" value="DALR_1"/>
    <property type="match status" value="1"/>
</dbReference>
<evidence type="ECO:0000256" key="3">
    <source>
        <dbReference type="ARBA" id="ARBA00022741"/>
    </source>
</evidence>
<dbReference type="AlphaFoldDB" id="A0A2M7X6L3"/>
<dbReference type="GO" id="GO:0005524">
    <property type="term" value="F:ATP binding"/>
    <property type="evidence" value="ECO:0007669"/>
    <property type="project" value="UniProtKB-KW"/>
</dbReference>
<keyword evidence="4" id="KW-0067">ATP-binding</keyword>
<name>A0A2M7X6L3_9BACT</name>
<gene>
    <name evidence="7" type="ORF">CO177_00515</name>
</gene>
<dbReference type="InterPro" id="IPR008909">
    <property type="entry name" value="DALR_anticod-bd"/>
</dbReference>
<evidence type="ECO:0000313" key="7">
    <source>
        <dbReference type="EMBL" id="PJA41813.1"/>
    </source>
</evidence>
<dbReference type="PANTHER" id="PTHR11956:SF5">
    <property type="entry name" value="ARGININE--TRNA LIGASE, CYTOPLASMIC"/>
    <property type="match status" value="1"/>
</dbReference>
<dbReference type="SMART" id="SM00836">
    <property type="entry name" value="DALR_1"/>
    <property type="match status" value="1"/>
</dbReference>
<dbReference type="GO" id="GO:0004814">
    <property type="term" value="F:arginine-tRNA ligase activity"/>
    <property type="evidence" value="ECO:0007669"/>
    <property type="project" value="UniProtKB-EC"/>
</dbReference>
<dbReference type="Gene3D" id="1.10.730.10">
    <property type="entry name" value="Isoleucyl-tRNA Synthetase, Domain 1"/>
    <property type="match status" value="1"/>
</dbReference>
<dbReference type="InterPro" id="IPR009080">
    <property type="entry name" value="tRNAsynth_Ia_anticodon-bd"/>
</dbReference>
<evidence type="ECO:0000256" key="5">
    <source>
        <dbReference type="ARBA" id="ARBA00049339"/>
    </source>
</evidence>
<feature type="domain" description="DALR anticodon binding" evidence="6">
    <location>
        <begin position="3"/>
        <end position="89"/>
    </location>
</feature>
<evidence type="ECO:0000259" key="6">
    <source>
        <dbReference type="SMART" id="SM00836"/>
    </source>
</evidence>
<dbReference type="SUPFAM" id="SSF47323">
    <property type="entry name" value="Anticodon-binding domain of a subclass of class I aminoacyl-tRNA synthetases"/>
    <property type="match status" value="1"/>
</dbReference>